<protein>
    <submittedName>
        <fullName evidence="1">Uncharacterized protein</fullName>
    </submittedName>
</protein>
<organism evidence="1 2">
    <name type="scientific">Rhododendron molle</name>
    <name type="common">Chinese azalea</name>
    <name type="synonym">Azalea mollis</name>
    <dbReference type="NCBI Taxonomy" id="49168"/>
    <lineage>
        <taxon>Eukaryota</taxon>
        <taxon>Viridiplantae</taxon>
        <taxon>Streptophyta</taxon>
        <taxon>Embryophyta</taxon>
        <taxon>Tracheophyta</taxon>
        <taxon>Spermatophyta</taxon>
        <taxon>Magnoliopsida</taxon>
        <taxon>eudicotyledons</taxon>
        <taxon>Gunneridae</taxon>
        <taxon>Pentapetalae</taxon>
        <taxon>asterids</taxon>
        <taxon>Ericales</taxon>
        <taxon>Ericaceae</taxon>
        <taxon>Ericoideae</taxon>
        <taxon>Rhodoreae</taxon>
        <taxon>Rhododendron</taxon>
    </lineage>
</organism>
<proteinExistence type="predicted"/>
<keyword evidence="2" id="KW-1185">Reference proteome</keyword>
<gene>
    <name evidence="1" type="ORF">RHMOL_Rhmol08G0233100</name>
</gene>
<sequence length="157" mass="17783">MLPIMVLRVNLLVSCAVSSMMARSKAKARKSVLPPTKVKVKKGAIVNEGSSTQKERRKASYFTVYVKAFTRGLKKVFKEDNILKQTEVMVAMSEWWNAGYLRKNYDPNYDGSSSDEENDEDDVNDDESSEEEGDIFIWDIHMGSFEIALLQSCIAEL</sequence>
<dbReference type="Proteomes" id="UP001062846">
    <property type="component" value="Chromosome 8"/>
</dbReference>
<dbReference type="EMBL" id="CM046395">
    <property type="protein sequence ID" value="KAI8543627.1"/>
    <property type="molecule type" value="Genomic_DNA"/>
</dbReference>
<evidence type="ECO:0000313" key="1">
    <source>
        <dbReference type="EMBL" id="KAI8543627.1"/>
    </source>
</evidence>
<evidence type="ECO:0000313" key="2">
    <source>
        <dbReference type="Proteomes" id="UP001062846"/>
    </source>
</evidence>
<accession>A0ACC0MT26</accession>
<reference evidence="1" key="1">
    <citation type="submission" date="2022-02" db="EMBL/GenBank/DDBJ databases">
        <title>Plant Genome Project.</title>
        <authorList>
            <person name="Zhang R.-G."/>
        </authorList>
    </citation>
    <scope>NUCLEOTIDE SEQUENCE</scope>
    <source>
        <strain evidence="1">AT1</strain>
    </source>
</reference>
<name>A0ACC0MT26_RHOML</name>
<comment type="caution">
    <text evidence="1">The sequence shown here is derived from an EMBL/GenBank/DDBJ whole genome shotgun (WGS) entry which is preliminary data.</text>
</comment>